<gene>
    <name evidence="1" type="ORF">N1M2_1</name>
</gene>
<dbReference type="EMBL" id="MN642089">
    <property type="protein sequence ID" value="QGH71864.1"/>
    <property type="molecule type" value="Genomic_DNA"/>
</dbReference>
<dbReference type="Proteomes" id="UP000464669">
    <property type="component" value="Segment"/>
</dbReference>
<sequence>MSELIKLEQMAKVVRGVLLSYNSRELTGIKYGDQIAEAKFGVYVMRCYFSGKNDNKYATAVLYKEDPAGEYPPEEIFRFFPTGIQSEIEFAMPFYSRIIRGNEKGIVLRMLQVAGIEDAINDDL</sequence>
<proteinExistence type="predicted"/>
<name>A0A6B7ZF52_9CAUD</name>
<keyword evidence="2" id="KW-1185">Reference proteome</keyword>
<accession>A0A6B7ZF52</accession>
<protein>
    <submittedName>
        <fullName evidence="1">Uncharacterized protein</fullName>
    </submittedName>
</protein>
<evidence type="ECO:0000313" key="1">
    <source>
        <dbReference type="EMBL" id="QGH71864.1"/>
    </source>
</evidence>
<reference evidence="1 2" key="1">
    <citation type="submission" date="2019-11" db="EMBL/GenBank/DDBJ databases">
        <authorList>
            <person name="Lewis R."/>
            <person name="Clooney A.G."/>
            <person name="Stockdale S.R."/>
            <person name="Buttimer C."/>
            <person name="Draper L.A."/>
            <person name="Ross R.P."/>
            <person name="Hill C."/>
        </authorList>
    </citation>
    <scope>NUCLEOTIDE SEQUENCE [LARGE SCALE GENOMIC DNA]</scope>
</reference>
<organism evidence="1 2">
    <name type="scientific">Klebsiella phage N1M2</name>
    <dbReference type="NCBI Taxonomy" id="2664939"/>
    <lineage>
        <taxon>Viruses</taxon>
        <taxon>Duplodnaviria</taxon>
        <taxon>Heunggongvirae</taxon>
        <taxon>Uroviricota</taxon>
        <taxon>Caudoviricetes</taxon>
        <taxon>Chimalliviridae</taxon>
        <taxon>Nimduovirus</taxon>
        <taxon>Nimduovirus N1M2</taxon>
    </lineage>
</organism>
<evidence type="ECO:0000313" key="2">
    <source>
        <dbReference type="Proteomes" id="UP000464669"/>
    </source>
</evidence>